<dbReference type="OrthoDB" id="5296638at2"/>
<evidence type="ECO:0000313" key="3">
    <source>
        <dbReference type="EMBL" id="RDS86849.1"/>
    </source>
</evidence>
<gene>
    <name evidence="3" type="ORF">DWU99_00045</name>
</gene>
<keyword evidence="2" id="KW-0472">Membrane</keyword>
<dbReference type="PROSITE" id="PS00409">
    <property type="entry name" value="PROKAR_NTER_METHYL"/>
    <property type="match status" value="1"/>
</dbReference>
<reference evidence="3 4" key="1">
    <citation type="submission" date="2018-07" db="EMBL/GenBank/DDBJ databases">
        <title>Dyella monticola sp. nov. and Dyella psychrodurans sp. nov. isolated from monsoon evergreen broad-leaved forest soil of Dinghu Mountain, China.</title>
        <authorList>
            <person name="Gao Z."/>
            <person name="Qiu L."/>
        </authorList>
    </citation>
    <scope>NUCLEOTIDE SEQUENCE [LARGE SCALE GENOMIC DNA]</scope>
    <source>
        <strain evidence="3 4">4MSK11</strain>
    </source>
</reference>
<keyword evidence="2" id="KW-0812">Transmembrane</keyword>
<feature type="transmembrane region" description="Helical" evidence="2">
    <location>
        <begin position="6"/>
        <end position="30"/>
    </location>
</feature>
<dbReference type="Gene3D" id="3.30.700.10">
    <property type="entry name" value="Glycoprotein, Type 4 Pilin"/>
    <property type="match status" value="1"/>
</dbReference>
<evidence type="ECO:0000256" key="1">
    <source>
        <dbReference type="SAM" id="MobiDB-lite"/>
    </source>
</evidence>
<dbReference type="NCBIfam" id="TIGR02532">
    <property type="entry name" value="IV_pilin_GFxxxE"/>
    <property type="match status" value="1"/>
</dbReference>
<dbReference type="InterPro" id="IPR012902">
    <property type="entry name" value="N_methyl_site"/>
</dbReference>
<dbReference type="Proteomes" id="UP000255334">
    <property type="component" value="Unassembled WGS sequence"/>
</dbReference>
<name>A0A370XEQ3_9GAMM</name>
<keyword evidence="2" id="KW-1133">Transmembrane helix</keyword>
<dbReference type="AlphaFoldDB" id="A0A370XEQ3"/>
<dbReference type="SUPFAM" id="SSF54523">
    <property type="entry name" value="Pili subunits"/>
    <property type="match status" value="1"/>
</dbReference>
<dbReference type="Pfam" id="PF16732">
    <property type="entry name" value="ComP_DUS"/>
    <property type="match status" value="1"/>
</dbReference>
<proteinExistence type="predicted"/>
<protein>
    <submittedName>
        <fullName evidence="3">Prepilin-type N-terminal cleavage/methylation domain-containing protein</fullName>
    </submittedName>
</protein>
<dbReference type="InterPro" id="IPR031982">
    <property type="entry name" value="PilE-like"/>
</dbReference>
<dbReference type="GO" id="GO:0043683">
    <property type="term" value="P:type IV pilus assembly"/>
    <property type="evidence" value="ECO:0007669"/>
    <property type="project" value="InterPro"/>
</dbReference>
<dbReference type="Pfam" id="PF07963">
    <property type="entry name" value="N_methyl"/>
    <property type="match status" value="1"/>
</dbReference>
<keyword evidence="4" id="KW-1185">Reference proteome</keyword>
<evidence type="ECO:0000256" key="2">
    <source>
        <dbReference type="SAM" id="Phobius"/>
    </source>
</evidence>
<accession>A0A370XEQ3</accession>
<sequence>MDRTKGFTLLEVVIVTAIIAMLSALAASSYRHYVFRARRTEARHMLMSIAHGEERWYATYNRYTDDLSKFGYATAAVSPHANYEVVLTVEGNDAQGYAVAALPANSQIGDSCGVMTLDSTGAKTPDRSDRAANANGHCW</sequence>
<dbReference type="EMBL" id="QRBF01000001">
    <property type="protein sequence ID" value="RDS86849.1"/>
    <property type="molecule type" value="Genomic_DNA"/>
</dbReference>
<organism evidence="3 4">
    <name type="scientific">Dyella psychrodurans</name>
    <dbReference type="NCBI Taxonomy" id="1927960"/>
    <lineage>
        <taxon>Bacteria</taxon>
        <taxon>Pseudomonadati</taxon>
        <taxon>Pseudomonadota</taxon>
        <taxon>Gammaproteobacteria</taxon>
        <taxon>Lysobacterales</taxon>
        <taxon>Rhodanobacteraceae</taxon>
        <taxon>Dyella</taxon>
    </lineage>
</organism>
<feature type="region of interest" description="Disordered" evidence="1">
    <location>
        <begin position="120"/>
        <end position="139"/>
    </location>
</feature>
<dbReference type="RefSeq" id="WP_115477117.1">
    <property type="nucleotide sequence ID" value="NZ_QRBF01000001.1"/>
</dbReference>
<evidence type="ECO:0000313" key="4">
    <source>
        <dbReference type="Proteomes" id="UP000255334"/>
    </source>
</evidence>
<dbReference type="InterPro" id="IPR045584">
    <property type="entry name" value="Pilin-like"/>
</dbReference>
<comment type="caution">
    <text evidence="3">The sequence shown here is derived from an EMBL/GenBank/DDBJ whole genome shotgun (WGS) entry which is preliminary data.</text>
</comment>